<dbReference type="PANTHER" id="PTHR35596">
    <property type="entry name" value="DUF2263 DOMAIN-CONTAINING PROTEIN"/>
    <property type="match status" value="1"/>
</dbReference>
<dbReference type="PANTHER" id="PTHR35596:SF1">
    <property type="entry name" value="MICROBIAL-TYPE PARG CATALYTIC DOMAIN-CONTAINING PROTEIN"/>
    <property type="match status" value="1"/>
</dbReference>
<evidence type="ECO:0000259" key="1">
    <source>
        <dbReference type="Pfam" id="PF10021"/>
    </source>
</evidence>
<feature type="domain" description="Microbial-type PARG catalytic" evidence="1">
    <location>
        <begin position="13"/>
        <end position="148"/>
    </location>
</feature>
<dbReference type="Pfam" id="PF10021">
    <property type="entry name" value="PARG_cat_microb"/>
    <property type="match status" value="1"/>
</dbReference>
<gene>
    <name evidence="2" type="ORF">AB1Y20_011580</name>
</gene>
<dbReference type="Gene3D" id="3.40.220.10">
    <property type="entry name" value="Leucine Aminopeptidase, subunit E, domain 1"/>
    <property type="match status" value="1"/>
</dbReference>
<organism evidence="2 3">
    <name type="scientific">Prymnesium parvum</name>
    <name type="common">Toxic golden alga</name>
    <dbReference type="NCBI Taxonomy" id="97485"/>
    <lineage>
        <taxon>Eukaryota</taxon>
        <taxon>Haptista</taxon>
        <taxon>Haptophyta</taxon>
        <taxon>Prymnesiophyceae</taxon>
        <taxon>Prymnesiales</taxon>
        <taxon>Prymnesiaceae</taxon>
        <taxon>Prymnesium</taxon>
    </lineage>
</organism>
<name>A0AB34IGS1_PRYPA</name>
<evidence type="ECO:0000313" key="2">
    <source>
        <dbReference type="EMBL" id="KAL1499374.1"/>
    </source>
</evidence>
<dbReference type="AlphaFoldDB" id="A0AB34IGS1"/>
<dbReference type="EMBL" id="JBGBPQ010000025">
    <property type="protein sequence ID" value="KAL1499374.1"/>
    <property type="molecule type" value="Genomic_DNA"/>
</dbReference>
<accession>A0AB34IGS1</accession>
<reference evidence="2 3" key="1">
    <citation type="journal article" date="2024" name="Science">
        <title>Giant polyketide synthase enzymes in the biosynthesis of giant marine polyether toxins.</title>
        <authorList>
            <person name="Fallon T.R."/>
            <person name="Shende V.V."/>
            <person name="Wierzbicki I.H."/>
            <person name="Pendleton A.L."/>
            <person name="Watervoot N.F."/>
            <person name="Auber R.P."/>
            <person name="Gonzalez D.J."/>
            <person name="Wisecaver J.H."/>
            <person name="Moore B.S."/>
        </authorList>
    </citation>
    <scope>NUCLEOTIDE SEQUENCE [LARGE SCALE GENOMIC DNA]</scope>
    <source>
        <strain evidence="2 3">12B1</strain>
    </source>
</reference>
<keyword evidence="3" id="KW-1185">Reference proteome</keyword>
<sequence>MKRSRAKYGRSLSAAARGGYGMYAERVAVLCETLRAIEERGDEYHALAAANLRRWAAEARQPSGRGVVELRRGDWGEVALAATKEHGAMFACLNMANAYVPGGGYVEGCPAQEENMFRRTDCHFSIDRARDLHGGGENGRQEEYTEEMTDLLNAKHGRVYLDSSPRVCIRGLEQRGAAGLGYAWLDEEEVFPFLELRAAAVDLRDGSPFDPEETRARIRAQLDTLSAKGVRHAVLSAFGCGAFQNPADQVASIYKEELEASLDKFDKIIFAIFDPGYPPDNFVPFEKVFGEAAVVN</sequence>
<evidence type="ECO:0000313" key="3">
    <source>
        <dbReference type="Proteomes" id="UP001515480"/>
    </source>
</evidence>
<proteinExistence type="predicted"/>
<comment type="caution">
    <text evidence="2">The sequence shown here is derived from an EMBL/GenBank/DDBJ whole genome shotgun (WGS) entry which is preliminary data.</text>
</comment>
<protein>
    <recommendedName>
        <fullName evidence="1">Microbial-type PARG catalytic domain-containing protein</fullName>
    </recommendedName>
</protein>
<dbReference type="InterPro" id="IPR043472">
    <property type="entry name" value="Macro_dom-like"/>
</dbReference>
<dbReference type="SUPFAM" id="SSF52949">
    <property type="entry name" value="Macro domain-like"/>
    <property type="match status" value="1"/>
</dbReference>
<dbReference type="InterPro" id="IPR019261">
    <property type="entry name" value="PARG_cat_microbial"/>
</dbReference>
<dbReference type="Proteomes" id="UP001515480">
    <property type="component" value="Unassembled WGS sequence"/>
</dbReference>